<dbReference type="RefSeq" id="WP_064593558.1">
    <property type="nucleotide sequence ID" value="NZ_LYRP01000001.1"/>
</dbReference>
<feature type="domain" description="HTH deoR-type" evidence="5">
    <location>
        <begin position="3"/>
        <end position="58"/>
    </location>
</feature>
<dbReference type="InterPro" id="IPR001034">
    <property type="entry name" value="DeoR_HTH"/>
</dbReference>
<keyword evidence="2" id="KW-0805">Transcription regulation</keyword>
<sequence>MLEETRLHRIRALLSTLNRISTEQLIQHLNVSRETVRRDIVKLENLGELRRVHGGVVALGAEPEPPLSVRATVRGKEKQAIARTAVQQLRAGQTIFIDAGSTTSVVADELVSMPGMTIITNSLSVASRLTESEYARSLSHEVILLGGEMGPVTQATCGVMTIRELQRFRADVALLSPVGISSQSGASSFTHHEAAIAEAMIGNANKRIILADHSKIGVTSRMVYARIADIDMIISDEAASSRDDWAALQACCEEVIAA</sequence>
<dbReference type="PANTHER" id="PTHR30363">
    <property type="entry name" value="HTH-TYPE TRANSCRIPTIONAL REGULATOR SRLR-RELATED"/>
    <property type="match status" value="1"/>
</dbReference>
<dbReference type="EMBL" id="LYRP01000001">
    <property type="protein sequence ID" value="OAT78264.1"/>
    <property type="molecule type" value="Genomic_DNA"/>
</dbReference>
<keyword evidence="7" id="KW-1185">Reference proteome</keyword>
<dbReference type="Gene3D" id="3.40.50.1360">
    <property type="match status" value="1"/>
</dbReference>
<protein>
    <submittedName>
        <fullName evidence="6">Alkaline phosphatase</fullName>
    </submittedName>
</protein>
<proteinExistence type="predicted"/>
<dbReference type="Gene3D" id="1.10.10.10">
    <property type="entry name" value="Winged helix-like DNA-binding domain superfamily/Winged helix DNA-binding domain"/>
    <property type="match status" value="1"/>
</dbReference>
<dbReference type="InterPro" id="IPR036388">
    <property type="entry name" value="WH-like_DNA-bd_sf"/>
</dbReference>
<organism evidence="6 7">
    <name type="scientific">Mangrovibacter phragmitis</name>
    <dbReference type="NCBI Taxonomy" id="1691903"/>
    <lineage>
        <taxon>Bacteria</taxon>
        <taxon>Pseudomonadati</taxon>
        <taxon>Pseudomonadota</taxon>
        <taxon>Gammaproteobacteria</taxon>
        <taxon>Enterobacterales</taxon>
        <taxon>Enterobacteriaceae</taxon>
        <taxon>Mangrovibacter</taxon>
    </lineage>
</organism>
<evidence type="ECO:0000259" key="5">
    <source>
        <dbReference type="PROSITE" id="PS51000"/>
    </source>
</evidence>
<accession>A0A1B7L7A1</accession>
<dbReference type="SUPFAM" id="SSF100950">
    <property type="entry name" value="NagB/RpiA/CoA transferase-like"/>
    <property type="match status" value="1"/>
</dbReference>
<dbReference type="InterPro" id="IPR036390">
    <property type="entry name" value="WH_DNA-bd_sf"/>
</dbReference>
<evidence type="ECO:0000313" key="7">
    <source>
        <dbReference type="Proteomes" id="UP000078225"/>
    </source>
</evidence>
<dbReference type="SUPFAM" id="SSF46785">
    <property type="entry name" value="Winged helix' DNA-binding domain"/>
    <property type="match status" value="1"/>
</dbReference>
<evidence type="ECO:0000313" key="6">
    <source>
        <dbReference type="EMBL" id="OAT78264.1"/>
    </source>
</evidence>
<comment type="caution">
    <text evidence="6">The sequence shown here is derived from an EMBL/GenBank/DDBJ whole genome shotgun (WGS) entry which is preliminary data.</text>
</comment>
<evidence type="ECO:0000256" key="2">
    <source>
        <dbReference type="ARBA" id="ARBA00023015"/>
    </source>
</evidence>
<keyword evidence="3" id="KW-0238">DNA-binding</keyword>
<dbReference type="Pfam" id="PF08220">
    <property type="entry name" value="HTH_DeoR"/>
    <property type="match status" value="1"/>
</dbReference>
<dbReference type="GO" id="GO:0003677">
    <property type="term" value="F:DNA binding"/>
    <property type="evidence" value="ECO:0007669"/>
    <property type="project" value="UniProtKB-KW"/>
</dbReference>
<dbReference type="AlphaFoldDB" id="A0A1B7L7A1"/>
<name>A0A1B7L7A1_9ENTR</name>
<dbReference type="Proteomes" id="UP000078225">
    <property type="component" value="Unassembled WGS sequence"/>
</dbReference>
<dbReference type="SMART" id="SM00420">
    <property type="entry name" value="HTH_DEOR"/>
    <property type="match status" value="1"/>
</dbReference>
<evidence type="ECO:0000256" key="3">
    <source>
        <dbReference type="ARBA" id="ARBA00023125"/>
    </source>
</evidence>
<dbReference type="PROSITE" id="PS51000">
    <property type="entry name" value="HTH_DEOR_2"/>
    <property type="match status" value="1"/>
</dbReference>
<keyword evidence="4" id="KW-0804">Transcription</keyword>
<dbReference type="OrthoDB" id="5685843at2"/>
<dbReference type="InterPro" id="IPR050313">
    <property type="entry name" value="Carb_Metab_HTH_regulators"/>
</dbReference>
<dbReference type="GO" id="GO:0003700">
    <property type="term" value="F:DNA-binding transcription factor activity"/>
    <property type="evidence" value="ECO:0007669"/>
    <property type="project" value="InterPro"/>
</dbReference>
<reference evidence="7" key="1">
    <citation type="submission" date="2016-05" db="EMBL/GenBank/DDBJ databases">
        <authorList>
            <person name="Behera P."/>
            <person name="Vaishampayan P."/>
            <person name="Singh N."/>
            <person name="Raina V."/>
            <person name="Suar M."/>
            <person name="Pattnaik A."/>
            <person name="Rastogi G."/>
        </authorList>
    </citation>
    <scope>NUCLEOTIDE SEQUENCE [LARGE SCALE GENOMIC DNA]</scope>
    <source>
        <strain evidence="7">MP23</strain>
    </source>
</reference>
<dbReference type="InterPro" id="IPR018356">
    <property type="entry name" value="Tscrpt_reg_HTH_DeoR_CS"/>
</dbReference>
<dbReference type="SMART" id="SM01134">
    <property type="entry name" value="DeoRC"/>
    <property type="match status" value="1"/>
</dbReference>
<evidence type="ECO:0000256" key="4">
    <source>
        <dbReference type="ARBA" id="ARBA00023163"/>
    </source>
</evidence>
<dbReference type="PROSITE" id="PS00894">
    <property type="entry name" value="HTH_DEOR_1"/>
    <property type="match status" value="1"/>
</dbReference>
<dbReference type="InterPro" id="IPR014036">
    <property type="entry name" value="DeoR-like_C"/>
</dbReference>
<dbReference type="Pfam" id="PF00455">
    <property type="entry name" value="DeoRC"/>
    <property type="match status" value="1"/>
</dbReference>
<dbReference type="InterPro" id="IPR037171">
    <property type="entry name" value="NagB/RpiA_transferase-like"/>
</dbReference>
<dbReference type="PRINTS" id="PR00037">
    <property type="entry name" value="HTHLACR"/>
</dbReference>
<keyword evidence="1" id="KW-0678">Repressor</keyword>
<dbReference type="PANTHER" id="PTHR30363:SF4">
    <property type="entry name" value="GLYCEROL-3-PHOSPHATE REGULON REPRESSOR"/>
    <property type="match status" value="1"/>
</dbReference>
<dbReference type="STRING" id="1691903.A9B99_00550"/>
<evidence type="ECO:0000256" key="1">
    <source>
        <dbReference type="ARBA" id="ARBA00022491"/>
    </source>
</evidence>
<gene>
    <name evidence="6" type="ORF">A9B99_00550</name>
</gene>